<keyword evidence="1" id="KW-0805">Transcription regulation</keyword>
<comment type="caution">
    <text evidence="5">The sequence shown here is derived from an EMBL/GenBank/DDBJ whole genome shotgun (WGS) entry which is preliminary data.</text>
</comment>
<name>A0A9X4KQ64_9BACL</name>
<dbReference type="Proteomes" id="UP001153404">
    <property type="component" value="Unassembled WGS sequence"/>
</dbReference>
<evidence type="ECO:0000313" key="6">
    <source>
        <dbReference type="Proteomes" id="UP001153404"/>
    </source>
</evidence>
<feature type="domain" description="HTH araC/xylS-type" evidence="4">
    <location>
        <begin position="201"/>
        <end position="299"/>
    </location>
</feature>
<dbReference type="AlphaFoldDB" id="A0A9X4KQ64"/>
<protein>
    <submittedName>
        <fullName evidence="5">AraC family transcriptional regulator</fullName>
    </submittedName>
</protein>
<reference evidence="5" key="1">
    <citation type="submission" date="2022-10" db="EMBL/GenBank/DDBJ databases">
        <title>Comparative genomic analysis of Cohnella hashimotonis sp. nov., isolated from the International Space Station.</title>
        <authorList>
            <person name="Simpson A."/>
            <person name="Venkateswaran K."/>
        </authorList>
    </citation>
    <scope>NUCLEOTIDE SEQUENCE</scope>
    <source>
        <strain evidence="5">DSM 28161</strain>
    </source>
</reference>
<evidence type="ECO:0000313" key="5">
    <source>
        <dbReference type="EMBL" id="MDG0808860.1"/>
    </source>
</evidence>
<dbReference type="Pfam" id="PF12833">
    <property type="entry name" value="HTH_18"/>
    <property type="match status" value="1"/>
</dbReference>
<dbReference type="InterPro" id="IPR020449">
    <property type="entry name" value="Tscrpt_reg_AraC-type_HTH"/>
</dbReference>
<dbReference type="PANTHER" id="PTHR43280:SF2">
    <property type="entry name" value="HTH-TYPE TRANSCRIPTIONAL REGULATOR EXSA"/>
    <property type="match status" value="1"/>
</dbReference>
<keyword evidence="2" id="KW-0238">DNA-binding</keyword>
<dbReference type="SUPFAM" id="SSF46689">
    <property type="entry name" value="Homeodomain-like"/>
    <property type="match status" value="2"/>
</dbReference>
<dbReference type="PROSITE" id="PS01124">
    <property type="entry name" value="HTH_ARAC_FAMILY_2"/>
    <property type="match status" value="1"/>
</dbReference>
<proteinExistence type="predicted"/>
<dbReference type="RefSeq" id="WP_277529727.1">
    <property type="nucleotide sequence ID" value="NZ_JAPDIA010000002.1"/>
</dbReference>
<gene>
    <name evidence="5" type="ORF">OMP40_05240</name>
</gene>
<dbReference type="PRINTS" id="PR00032">
    <property type="entry name" value="HTHARAC"/>
</dbReference>
<organism evidence="5 6">
    <name type="scientific">Cohnella rhizosphaerae</name>
    <dbReference type="NCBI Taxonomy" id="1457232"/>
    <lineage>
        <taxon>Bacteria</taxon>
        <taxon>Bacillati</taxon>
        <taxon>Bacillota</taxon>
        <taxon>Bacilli</taxon>
        <taxon>Bacillales</taxon>
        <taxon>Paenibacillaceae</taxon>
        <taxon>Cohnella</taxon>
    </lineage>
</organism>
<evidence type="ECO:0000256" key="3">
    <source>
        <dbReference type="ARBA" id="ARBA00023163"/>
    </source>
</evidence>
<dbReference type="PROSITE" id="PS00041">
    <property type="entry name" value="HTH_ARAC_FAMILY_1"/>
    <property type="match status" value="1"/>
</dbReference>
<dbReference type="InterPro" id="IPR009057">
    <property type="entry name" value="Homeodomain-like_sf"/>
</dbReference>
<evidence type="ECO:0000256" key="2">
    <source>
        <dbReference type="ARBA" id="ARBA00023125"/>
    </source>
</evidence>
<dbReference type="GO" id="GO:0003700">
    <property type="term" value="F:DNA-binding transcription factor activity"/>
    <property type="evidence" value="ECO:0007669"/>
    <property type="project" value="InterPro"/>
</dbReference>
<sequence length="307" mass="33801">MVWFVQQKGDGGIQPFLAETLASVQTACCRTLQATVSFMLAGQETAWRDTADTFRRLSAQMGRGMGLRPGALLIGTQAGGDAAAPEGGAGAERPRFRFDGLAELSALLENNRRDLFFPALRELAAAASEAGAEERTALRLGLRALLLASDAGGEERQPGGGFDDPDEPGWEEELADFAEQAERLFERRRQGQAERESEVLATIHRHIDDHLGDDISLNRLADLVRLHPSYLSRLYKEMTGRGLYDYISERRLAAARKYLRQSSLKVHEIAAALGYNSSFAFARFFKSQTGATPQEYRQFPDGSASKQ</sequence>
<dbReference type="EMBL" id="JAPDIA010000002">
    <property type="protein sequence ID" value="MDG0808860.1"/>
    <property type="molecule type" value="Genomic_DNA"/>
</dbReference>
<dbReference type="SMART" id="SM00342">
    <property type="entry name" value="HTH_ARAC"/>
    <property type="match status" value="1"/>
</dbReference>
<evidence type="ECO:0000259" key="4">
    <source>
        <dbReference type="PROSITE" id="PS01124"/>
    </source>
</evidence>
<dbReference type="GO" id="GO:0043565">
    <property type="term" value="F:sequence-specific DNA binding"/>
    <property type="evidence" value="ECO:0007669"/>
    <property type="project" value="InterPro"/>
</dbReference>
<accession>A0A9X4KQ64</accession>
<keyword evidence="6" id="KW-1185">Reference proteome</keyword>
<dbReference type="InterPro" id="IPR018062">
    <property type="entry name" value="HTH_AraC-typ_CS"/>
</dbReference>
<dbReference type="PANTHER" id="PTHR43280">
    <property type="entry name" value="ARAC-FAMILY TRANSCRIPTIONAL REGULATOR"/>
    <property type="match status" value="1"/>
</dbReference>
<keyword evidence="3" id="KW-0804">Transcription</keyword>
<evidence type="ECO:0000256" key="1">
    <source>
        <dbReference type="ARBA" id="ARBA00023015"/>
    </source>
</evidence>
<dbReference type="InterPro" id="IPR018060">
    <property type="entry name" value="HTH_AraC"/>
</dbReference>
<dbReference type="Gene3D" id="1.10.10.60">
    <property type="entry name" value="Homeodomain-like"/>
    <property type="match status" value="2"/>
</dbReference>